<feature type="region of interest" description="Disordered" evidence="1">
    <location>
        <begin position="168"/>
        <end position="187"/>
    </location>
</feature>
<dbReference type="AlphaFoldDB" id="A0A8J3IZD5"/>
<reference evidence="2" key="1">
    <citation type="submission" date="2020-10" db="EMBL/GenBank/DDBJ databases">
        <title>Taxonomic study of unclassified bacteria belonging to the class Ktedonobacteria.</title>
        <authorList>
            <person name="Yabe S."/>
            <person name="Wang C.M."/>
            <person name="Zheng Y."/>
            <person name="Sakai Y."/>
            <person name="Cavaletti L."/>
            <person name="Monciardini P."/>
            <person name="Donadio S."/>
        </authorList>
    </citation>
    <scope>NUCLEOTIDE SEQUENCE</scope>
    <source>
        <strain evidence="2">ID150040</strain>
    </source>
</reference>
<protein>
    <submittedName>
        <fullName evidence="2">Uncharacterized protein</fullName>
    </submittedName>
</protein>
<comment type="caution">
    <text evidence="2">The sequence shown here is derived from an EMBL/GenBank/DDBJ whole genome shotgun (WGS) entry which is preliminary data.</text>
</comment>
<name>A0A8J3IZD5_9CHLR</name>
<dbReference type="Proteomes" id="UP000597444">
    <property type="component" value="Unassembled WGS sequence"/>
</dbReference>
<evidence type="ECO:0000313" key="2">
    <source>
        <dbReference type="EMBL" id="GHP00775.1"/>
    </source>
</evidence>
<sequence length="187" mass="20599">MKRRYLFFLLAACLALLLGSGLLLKIVLERPSASSLKHAPPTPHSRTEDVLRCYNDPKREHLSSKVVKTENGTDLSLMLDYCPSQDAFFGRFTLLNTDQALLHGGCYTIQNDLAAQKQHHGASQGECSSMITPGPFETAPNRNDGHRWQACWMAHATKPVCTAFGQVAGDGKGNLDPSEEQKDSSRQ</sequence>
<accession>A0A8J3IZD5</accession>
<dbReference type="EMBL" id="BNJK01000003">
    <property type="protein sequence ID" value="GHP00775.1"/>
    <property type="molecule type" value="Genomic_DNA"/>
</dbReference>
<dbReference type="RefSeq" id="WP_220211359.1">
    <property type="nucleotide sequence ID" value="NZ_BNJK01000003.1"/>
</dbReference>
<organism evidence="2 3">
    <name type="scientific">Reticulibacter mediterranei</name>
    <dbReference type="NCBI Taxonomy" id="2778369"/>
    <lineage>
        <taxon>Bacteria</taxon>
        <taxon>Bacillati</taxon>
        <taxon>Chloroflexota</taxon>
        <taxon>Ktedonobacteria</taxon>
        <taxon>Ktedonobacterales</taxon>
        <taxon>Reticulibacteraceae</taxon>
        <taxon>Reticulibacter</taxon>
    </lineage>
</organism>
<evidence type="ECO:0000256" key="1">
    <source>
        <dbReference type="SAM" id="MobiDB-lite"/>
    </source>
</evidence>
<proteinExistence type="predicted"/>
<keyword evidence="3" id="KW-1185">Reference proteome</keyword>
<evidence type="ECO:0000313" key="3">
    <source>
        <dbReference type="Proteomes" id="UP000597444"/>
    </source>
</evidence>
<gene>
    <name evidence="2" type="ORF">KSF_108220</name>
</gene>